<dbReference type="Pfam" id="PF09594">
    <property type="entry name" value="GT87"/>
    <property type="match status" value="1"/>
</dbReference>
<evidence type="ECO:0000256" key="5">
    <source>
        <dbReference type="ARBA" id="ARBA00022989"/>
    </source>
</evidence>
<sequence length="440" mass="48169">MSGTSESVDIDEKQTRTSRRVGLVVTAVVLALVARVAMFDHESTDYKFFVKGWYEFISTHGGFGALKYSFADYNVPYLYLIAALTYLPTPALTGIKIISVAFDLLLAYFTYRIVALRHTGRRLPALAALMVLFLPTVATNSGMWGQADSIYAAFGLGGVYFLLRRRPWLAGVFFGLSLAFKLQAVFLFPLLLVLAWKKWIPWRVLLAVPGLVLLLDVPALLVGAPIGRVLSVYADQTSAYPALSMLAPSIYQFLPASADAEVIRPIGIAVTGLVILGLCLGVRLSRVRLTTAKVVLMGAASAVLVPFLLPSMHERYFYLAEVLTVIAAFYLPRRLWYVPVLVQVASFRAYLHVLFPAADSTPPGDLPGGPGLPVPGGNSEPGDMSGGMPGAMSDQYAPTLEFRVLAALMAIAVVSVVWTAFREFRRDSSREHRKHPFTMR</sequence>
<evidence type="ECO:0000256" key="3">
    <source>
        <dbReference type="ARBA" id="ARBA00022679"/>
    </source>
</evidence>
<gene>
    <name evidence="10" type="ORF">ACFPH6_30180</name>
</gene>
<evidence type="ECO:0000256" key="6">
    <source>
        <dbReference type="ARBA" id="ARBA00023136"/>
    </source>
</evidence>
<keyword evidence="2" id="KW-1003">Cell membrane</keyword>
<dbReference type="EMBL" id="JBHSFG010000052">
    <property type="protein sequence ID" value="MFC4468751.1"/>
    <property type="molecule type" value="Genomic_DNA"/>
</dbReference>
<dbReference type="Proteomes" id="UP001596012">
    <property type="component" value="Unassembled WGS sequence"/>
</dbReference>
<feature type="region of interest" description="Disordered" evidence="8">
    <location>
        <begin position="365"/>
        <end position="390"/>
    </location>
</feature>
<comment type="subcellular location">
    <subcellularLocation>
        <location evidence="1">Cell membrane</location>
        <topology evidence="1">Multi-pass membrane protein</topology>
    </subcellularLocation>
</comment>
<feature type="transmembrane region" description="Helical" evidence="9">
    <location>
        <begin position="21"/>
        <end position="39"/>
    </location>
</feature>
<evidence type="ECO:0000256" key="2">
    <source>
        <dbReference type="ARBA" id="ARBA00022475"/>
    </source>
</evidence>
<name>A0ABV8Z046_9ACTN</name>
<proteinExistence type="inferred from homology"/>
<feature type="transmembrane region" description="Helical" evidence="9">
    <location>
        <begin position="266"/>
        <end position="284"/>
    </location>
</feature>
<organism evidence="10 11">
    <name type="scientific">Streptomyces xiangluensis</name>
    <dbReference type="NCBI Taxonomy" id="2665720"/>
    <lineage>
        <taxon>Bacteria</taxon>
        <taxon>Bacillati</taxon>
        <taxon>Actinomycetota</taxon>
        <taxon>Actinomycetes</taxon>
        <taxon>Kitasatosporales</taxon>
        <taxon>Streptomycetaceae</taxon>
        <taxon>Streptomyces</taxon>
    </lineage>
</organism>
<evidence type="ECO:0000256" key="4">
    <source>
        <dbReference type="ARBA" id="ARBA00022692"/>
    </source>
</evidence>
<protein>
    <submittedName>
        <fullName evidence="10">Glycosyltransferase 87 family protein</fullName>
    </submittedName>
</protein>
<evidence type="ECO:0000256" key="9">
    <source>
        <dbReference type="SAM" id="Phobius"/>
    </source>
</evidence>
<evidence type="ECO:0000313" key="11">
    <source>
        <dbReference type="Proteomes" id="UP001596012"/>
    </source>
</evidence>
<feature type="transmembrane region" description="Helical" evidence="9">
    <location>
        <begin position="77"/>
        <end position="110"/>
    </location>
</feature>
<evidence type="ECO:0000313" key="10">
    <source>
        <dbReference type="EMBL" id="MFC4468751.1"/>
    </source>
</evidence>
<feature type="transmembrane region" description="Helical" evidence="9">
    <location>
        <begin position="402"/>
        <end position="421"/>
    </location>
</feature>
<accession>A0ABV8Z046</accession>
<feature type="transmembrane region" description="Helical" evidence="9">
    <location>
        <begin position="202"/>
        <end position="226"/>
    </location>
</feature>
<evidence type="ECO:0000256" key="1">
    <source>
        <dbReference type="ARBA" id="ARBA00004651"/>
    </source>
</evidence>
<feature type="transmembrane region" description="Helical" evidence="9">
    <location>
        <begin position="291"/>
        <end position="309"/>
    </location>
</feature>
<dbReference type="InterPro" id="IPR018584">
    <property type="entry name" value="GT87"/>
</dbReference>
<feature type="transmembrane region" description="Helical" evidence="9">
    <location>
        <begin position="170"/>
        <end position="196"/>
    </location>
</feature>
<evidence type="ECO:0000256" key="7">
    <source>
        <dbReference type="ARBA" id="ARBA00024033"/>
    </source>
</evidence>
<evidence type="ECO:0000256" key="8">
    <source>
        <dbReference type="SAM" id="MobiDB-lite"/>
    </source>
</evidence>
<dbReference type="RefSeq" id="WP_386346791.1">
    <property type="nucleotide sequence ID" value="NZ_JBHSFG010000052.1"/>
</dbReference>
<keyword evidence="6 9" id="KW-0472">Membrane</keyword>
<keyword evidence="3" id="KW-0808">Transferase</keyword>
<comment type="caution">
    <text evidence="10">The sequence shown here is derived from an EMBL/GenBank/DDBJ whole genome shotgun (WGS) entry which is preliminary data.</text>
</comment>
<comment type="similarity">
    <text evidence="7">Belongs to the glycosyltransferase 87 family.</text>
</comment>
<keyword evidence="4 9" id="KW-0812">Transmembrane</keyword>
<keyword evidence="5 9" id="KW-1133">Transmembrane helix</keyword>
<reference evidence="11" key="1">
    <citation type="journal article" date="2019" name="Int. J. Syst. Evol. Microbiol.">
        <title>The Global Catalogue of Microorganisms (GCM) 10K type strain sequencing project: providing services to taxonomists for standard genome sequencing and annotation.</title>
        <authorList>
            <consortium name="The Broad Institute Genomics Platform"/>
            <consortium name="The Broad Institute Genome Sequencing Center for Infectious Disease"/>
            <person name="Wu L."/>
            <person name="Ma J."/>
        </authorList>
    </citation>
    <scope>NUCLEOTIDE SEQUENCE [LARGE SCALE GENOMIC DNA]</scope>
    <source>
        <strain evidence="11">DT43</strain>
    </source>
</reference>
<feature type="transmembrane region" description="Helical" evidence="9">
    <location>
        <begin position="122"/>
        <end position="138"/>
    </location>
</feature>
<keyword evidence="11" id="KW-1185">Reference proteome</keyword>